<dbReference type="Pfam" id="PF13807">
    <property type="entry name" value="GNVR"/>
    <property type="match status" value="1"/>
</dbReference>
<evidence type="ECO:0000313" key="5">
    <source>
        <dbReference type="Proteomes" id="UP001165583"/>
    </source>
</evidence>
<evidence type="ECO:0000259" key="3">
    <source>
        <dbReference type="Pfam" id="PF13807"/>
    </source>
</evidence>
<organism evidence="4 5">
    <name type="scientific">Novosphingobium mangrovi</name>
    <name type="common">ex Huang et al. 2023</name>
    <dbReference type="NCBI Taxonomy" id="2976432"/>
    <lineage>
        <taxon>Bacteria</taxon>
        <taxon>Pseudomonadati</taxon>
        <taxon>Pseudomonadota</taxon>
        <taxon>Alphaproteobacteria</taxon>
        <taxon>Sphingomonadales</taxon>
        <taxon>Sphingomonadaceae</taxon>
        <taxon>Novosphingobium</taxon>
    </lineage>
</organism>
<dbReference type="PANTHER" id="PTHR32309:SF31">
    <property type="entry name" value="CAPSULAR EXOPOLYSACCHARIDE FAMILY"/>
    <property type="match status" value="1"/>
</dbReference>
<keyword evidence="2" id="KW-0812">Transmembrane</keyword>
<name>A0ABT2I585_9SPHN</name>
<keyword evidence="2" id="KW-0472">Membrane</keyword>
<feature type="transmembrane region" description="Helical" evidence="2">
    <location>
        <begin position="479"/>
        <end position="500"/>
    </location>
</feature>
<reference evidence="4" key="1">
    <citation type="submission" date="2022-09" db="EMBL/GenBank/DDBJ databases">
        <title>Novosphingobium sp. Nov., a polycyclic aromatic hydrocarbon-degrading bacterium isolated form mangrove sediments in HongKong.</title>
        <authorList>
            <person name="Hu Z."/>
        </authorList>
    </citation>
    <scope>NUCLEOTIDE SEQUENCE</scope>
    <source>
        <strain evidence="4">HK4-1</strain>
    </source>
</reference>
<dbReference type="EMBL" id="JANZXA010000006">
    <property type="protein sequence ID" value="MCT2399977.1"/>
    <property type="molecule type" value="Genomic_DNA"/>
</dbReference>
<dbReference type="PANTHER" id="PTHR32309">
    <property type="entry name" value="TYROSINE-PROTEIN KINASE"/>
    <property type="match status" value="1"/>
</dbReference>
<comment type="caution">
    <text evidence="4">The sequence shown here is derived from an EMBL/GenBank/DDBJ whole genome shotgun (WGS) entry which is preliminary data.</text>
</comment>
<protein>
    <submittedName>
        <fullName evidence="4">Chain-length determining protein</fullName>
    </submittedName>
</protein>
<dbReference type="InterPro" id="IPR032807">
    <property type="entry name" value="GNVR"/>
</dbReference>
<proteinExistence type="predicted"/>
<gene>
    <name evidence="4" type="ORF">NZK81_10475</name>
</gene>
<feature type="coiled-coil region" evidence="1">
    <location>
        <begin position="320"/>
        <end position="385"/>
    </location>
</feature>
<evidence type="ECO:0000256" key="2">
    <source>
        <dbReference type="SAM" id="Phobius"/>
    </source>
</evidence>
<accession>A0ABT2I585</accession>
<dbReference type="Proteomes" id="UP001165583">
    <property type="component" value="Unassembled WGS sequence"/>
</dbReference>
<feature type="coiled-coil region" evidence="1">
    <location>
        <begin position="170"/>
        <end position="200"/>
    </location>
</feature>
<dbReference type="RefSeq" id="WP_260046078.1">
    <property type="nucleotide sequence ID" value="NZ_JANZXA010000006.1"/>
</dbReference>
<sequence>MNNLYEELLSAIHSVWTRRWIALGLAWAICLLGWLAVATIPNSYESKARIFIQLDDALAEQVGIGVADKKRDIERIRQTLTSAVNLEKVVRGTRLGDTIESPKQMEAAVLRLANNVKVVSQQDNLFEITATTSYSSFSDAENAKLAQDVAQKMIDIFREENLSGNRGEMVETLEFVNQQLRQREKQLEAAEQKRTVFEAQHPELAQGGTAIVQRLENSRSALRDVEGDLVAAQSALAAIDGQLASTPRTITGAGSGGAQAALAKAQASLAAMKARGLTDSHPDVIATRNQIAALKEPAAQEAANGGGTINPAYSSLQSIRAERQANVQALQARKAALQSDVSSLTASAIQDPELAAEAQRINRDYDVLRKQYDKLLQDREELKLRGEVKTEREAVKFEVVDPPTTPRAPVAPNRPVLLLGVLVMGVCGGCAGAFVLSRVRSVFSTTAGLERAMGLPVLGAISQNLTDGARALRRKRLKYFYGATAALGGLFVVLLAVEFIQRGMVA</sequence>
<keyword evidence="1" id="KW-0175">Coiled coil</keyword>
<keyword evidence="2" id="KW-1133">Transmembrane helix</keyword>
<evidence type="ECO:0000313" key="4">
    <source>
        <dbReference type="EMBL" id="MCT2399977.1"/>
    </source>
</evidence>
<feature type="transmembrane region" description="Helical" evidence="2">
    <location>
        <begin position="416"/>
        <end position="436"/>
    </location>
</feature>
<keyword evidence="5" id="KW-1185">Reference proteome</keyword>
<dbReference type="NCBIfam" id="TIGR03007">
    <property type="entry name" value="pepcterm_ChnLen"/>
    <property type="match status" value="1"/>
</dbReference>
<dbReference type="InterPro" id="IPR014345">
    <property type="entry name" value="XrtA_polysacc_chain"/>
</dbReference>
<feature type="domain" description="Tyrosine-protein kinase G-rich" evidence="3">
    <location>
        <begin position="359"/>
        <end position="435"/>
    </location>
</feature>
<dbReference type="InterPro" id="IPR050445">
    <property type="entry name" value="Bact_polysacc_biosynth/exp"/>
</dbReference>
<evidence type="ECO:0000256" key="1">
    <source>
        <dbReference type="SAM" id="Coils"/>
    </source>
</evidence>
<feature type="transmembrane region" description="Helical" evidence="2">
    <location>
        <begin position="20"/>
        <end position="40"/>
    </location>
</feature>